<feature type="transmembrane region" description="Helical" evidence="6">
    <location>
        <begin position="156"/>
        <end position="175"/>
    </location>
</feature>
<protein>
    <submittedName>
        <fullName evidence="8">SulP family inorganic anion transporter</fullName>
    </submittedName>
</protein>
<evidence type="ECO:0000256" key="2">
    <source>
        <dbReference type="ARBA" id="ARBA00022692"/>
    </source>
</evidence>
<keyword evidence="3 6" id="KW-1133">Transmembrane helix</keyword>
<dbReference type="InterPro" id="IPR002645">
    <property type="entry name" value="STAS_dom"/>
</dbReference>
<keyword evidence="9" id="KW-1185">Reference proteome</keyword>
<gene>
    <name evidence="8" type="ORF">ACFS27_01475</name>
</gene>
<dbReference type="InterPro" id="IPR036513">
    <property type="entry name" value="STAS_dom_sf"/>
</dbReference>
<evidence type="ECO:0000256" key="4">
    <source>
        <dbReference type="ARBA" id="ARBA00023136"/>
    </source>
</evidence>
<evidence type="ECO:0000259" key="7">
    <source>
        <dbReference type="PROSITE" id="PS50801"/>
    </source>
</evidence>
<evidence type="ECO:0000256" key="1">
    <source>
        <dbReference type="ARBA" id="ARBA00004141"/>
    </source>
</evidence>
<feature type="transmembrane region" description="Helical" evidence="6">
    <location>
        <begin position="273"/>
        <end position="293"/>
    </location>
</feature>
<keyword evidence="2 6" id="KW-0812">Transmembrane</keyword>
<proteinExistence type="predicted"/>
<dbReference type="Proteomes" id="UP001597479">
    <property type="component" value="Unassembled WGS sequence"/>
</dbReference>
<feature type="region of interest" description="Disordered" evidence="5">
    <location>
        <begin position="592"/>
        <end position="630"/>
    </location>
</feature>
<feature type="transmembrane region" description="Helical" evidence="6">
    <location>
        <begin position="131"/>
        <end position="149"/>
    </location>
</feature>
<evidence type="ECO:0000256" key="3">
    <source>
        <dbReference type="ARBA" id="ARBA00022989"/>
    </source>
</evidence>
<dbReference type="RefSeq" id="WP_377179622.1">
    <property type="nucleotide sequence ID" value="NZ_JBHUOG010000001.1"/>
</dbReference>
<dbReference type="PROSITE" id="PS50801">
    <property type="entry name" value="STAS"/>
    <property type="match status" value="1"/>
</dbReference>
<evidence type="ECO:0000256" key="6">
    <source>
        <dbReference type="SAM" id="Phobius"/>
    </source>
</evidence>
<feature type="domain" description="STAS" evidence="7">
    <location>
        <begin position="464"/>
        <end position="589"/>
    </location>
</feature>
<evidence type="ECO:0000313" key="8">
    <source>
        <dbReference type="EMBL" id="MFD2792210.1"/>
    </source>
</evidence>
<sequence>MTANGSRDGRRDERGSRLGALFGARMRQTARRAGRRLKQETTDVLPRKRHLRQDIIAGLPGAISSVPDGMAASVLAGVNPAHGLYGSFVGPVAGGFMSSTRLMVVTTTSAAALAAGSALTTYGEDERSDAMVLLTLLAGGLMIVAALLRLSRYIRFVSYSVMLGFLTGIAVNMVLGQLPDLLGVDAEGSVSATKAWYVVSHLGEIDAASAVCGGAALATLVLLGLTRWSIVSSLIALLIPTVGVVVLGATSVASVDDTGAVPRGLPGLGLPDLTLFSTELVGGAAAVAALVLIQGAGVAEAVPNTDGSRSSTSRDFTAQGVANVAAGLFGGQPVGGSVGQTALNLTAGAASRWAAIWSGLWMGVILLAFSGVVGLVAMPTLAAVLIYAGIGAIKPQELVAVARAGRISVLAMGSTFAAVLVLPVAQAVGVGVIASLIMQLNQEALDLRVVRLRPDAAGGFVETRAPRTVTAGQTVVLDAYGSLFYAGTRTLQRHLPTPVAADDAAGAATAQDGPVVVLRLRGRTTLGATFLKVAGDYARMLHDAGGALYLTGVDPELAAGWERDGTVRRLAGVRVVPATPQLGESTRAALTATAGRDPHGSVHHVQPAEHEPTEHQTADEDPPAEPSGDP</sequence>
<keyword evidence="4 6" id="KW-0472">Membrane</keyword>
<feature type="transmembrane region" description="Helical" evidence="6">
    <location>
        <begin position="360"/>
        <end position="390"/>
    </location>
</feature>
<feature type="transmembrane region" description="Helical" evidence="6">
    <location>
        <begin position="195"/>
        <end position="223"/>
    </location>
</feature>
<organism evidence="8 9">
    <name type="scientific">Promicromonospora vindobonensis</name>
    <dbReference type="NCBI Taxonomy" id="195748"/>
    <lineage>
        <taxon>Bacteria</taxon>
        <taxon>Bacillati</taxon>
        <taxon>Actinomycetota</taxon>
        <taxon>Actinomycetes</taxon>
        <taxon>Micrococcales</taxon>
        <taxon>Promicromonosporaceae</taxon>
        <taxon>Promicromonospora</taxon>
    </lineage>
</organism>
<feature type="transmembrane region" description="Helical" evidence="6">
    <location>
        <begin position="102"/>
        <end position="119"/>
    </location>
</feature>
<dbReference type="Pfam" id="PF00916">
    <property type="entry name" value="Sulfate_transp"/>
    <property type="match status" value="1"/>
</dbReference>
<dbReference type="PANTHER" id="PTHR11814">
    <property type="entry name" value="SULFATE TRANSPORTER"/>
    <property type="match status" value="1"/>
</dbReference>
<dbReference type="EMBL" id="JBHUOG010000001">
    <property type="protein sequence ID" value="MFD2792210.1"/>
    <property type="molecule type" value="Genomic_DNA"/>
</dbReference>
<evidence type="ECO:0000256" key="5">
    <source>
        <dbReference type="SAM" id="MobiDB-lite"/>
    </source>
</evidence>
<accession>A0ABW5VLU8</accession>
<dbReference type="InterPro" id="IPR011547">
    <property type="entry name" value="SLC26A/SulP_dom"/>
</dbReference>
<comment type="caution">
    <text evidence="8">The sequence shown here is derived from an EMBL/GenBank/DDBJ whole genome shotgun (WGS) entry which is preliminary data.</text>
</comment>
<comment type="subcellular location">
    <subcellularLocation>
        <location evidence="1">Membrane</location>
        <topology evidence="1">Multi-pass membrane protein</topology>
    </subcellularLocation>
</comment>
<evidence type="ECO:0000313" key="9">
    <source>
        <dbReference type="Proteomes" id="UP001597479"/>
    </source>
</evidence>
<feature type="transmembrane region" description="Helical" evidence="6">
    <location>
        <begin position="410"/>
        <end position="438"/>
    </location>
</feature>
<dbReference type="Gene3D" id="3.30.750.24">
    <property type="entry name" value="STAS domain"/>
    <property type="match status" value="1"/>
</dbReference>
<dbReference type="InterPro" id="IPR001902">
    <property type="entry name" value="SLC26A/SulP_fam"/>
</dbReference>
<feature type="compositionally biased region" description="Basic and acidic residues" evidence="5">
    <location>
        <begin position="596"/>
        <end position="618"/>
    </location>
</feature>
<name>A0ABW5VLU8_9MICO</name>
<feature type="transmembrane region" description="Helical" evidence="6">
    <location>
        <begin position="230"/>
        <end position="253"/>
    </location>
</feature>
<reference evidence="9" key="1">
    <citation type="journal article" date="2019" name="Int. J. Syst. Evol. Microbiol.">
        <title>The Global Catalogue of Microorganisms (GCM) 10K type strain sequencing project: providing services to taxonomists for standard genome sequencing and annotation.</title>
        <authorList>
            <consortium name="The Broad Institute Genomics Platform"/>
            <consortium name="The Broad Institute Genome Sequencing Center for Infectious Disease"/>
            <person name="Wu L."/>
            <person name="Ma J."/>
        </authorList>
    </citation>
    <scope>NUCLEOTIDE SEQUENCE [LARGE SCALE GENOMIC DNA]</scope>
    <source>
        <strain evidence="9">CCM 7044</strain>
    </source>
</reference>